<gene>
    <name evidence="1" type="ORF">KSB_81070</name>
</gene>
<protein>
    <recommendedName>
        <fullName evidence="3">HNH nuclease domain-containing protein</fullName>
    </recommendedName>
</protein>
<evidence type="ECO:0000313" key="2">
    <source>
        <dbReference type="Proteomes" id="UP000654345"/>
    </source>
</evidence>
<sequence length="275" mass="31702">MFKPLRFDPILKAIPGLAHLRLTPHAAHNAKKHARVHVDEQVEIDQVQATPRGLKETRIRENIQKDVKVERKKGETTTEVHERITEDIKVKRVERDGAPSETLMHVHTTIEDVTHIEMTPPHPPREETPIYQRTHHHLVHVLDTPCAICGVRNSTLKDPKENPFGAQDLETHHYPIERSLLNACDPKKVHHIFPQVKDYESLEDFVDSEANMMVLCDIHHRHPHYGIHHILAQDFFVQPFLYGGYEVVAEADEVEKVMVANERVIKRHAPKGLDN</sequence>
<evidence type="ECO:0008006" key="3">
    <source>
        <dbReference type="Google" id="ProtNLM"/>
    </source>
</evidence>
<name>A0ABQ3V3U7_9CHLR</name>
<comment type="caution">
    <text evidence="1">The sequence shown here is derived from an EMBL/GenBank/DDBJ whole genome shotgun (WGS) entry which is preliminary data.</text>
</comment>
<keyword evidence="2" id="KW-1185">Reference proteome</keyword>
<evidence type="ECO:0000313" key="1">
    <source>
        <dbReference type="EMBL" id="GHO59632.1"/>
    </source>
</evidence>
<proteinExistence type="predicted"/>
<reference evidence="1 2" key="1">
    <citation type="journal article" date="2021" name="Int. J. Syst. Evol. Microbiol.">
        <title>Reticulibacter mediterranei gen. nov., sp. nov., within the new family Reticulibacteraceae fam. nov., and Ktedonospora formicarum gen. nov., sp. nov., Ktedonobacter robiniae sp. nov., Dictyobacter formicarum sp. nov. and Dictyobacter arantiisoli sp. nov., belonging to the class Ktedonobacteria.</title>
        <authorList>
            <person name="Yabe S."/>
            <person name="Zheng Y."/>
            <person name="Wang C.M."/>
            <person name="Sakai Y."/>
            <person name="Abe K."/>
            <person name="Yokota A."/>
            <person name="Donadio S."/>
            <person name="Cavaletti L."/>
            <person name="Monciardini P."/>
        </authorList>
    </citation>
    <scope>NUCLEOTIDE SEQUENCE [LARGE SCALE GENOMIC DNA]</scope>
    <source>
        <strain evidence="1 2">SOSP1-30</strain>
    </source>
</reference>
<organism evidence="1 2">
    <name type="scientific">Ktedonobacter robiniae</name>
    <dbReference type="NCBI Taxonomy" id="2778365"/>
    <lineage>
        <taxon>Bacteria</taxon>
        <taxon>Bacillati</taxon>
        <taxon>Chloroflexota</taxon>
        <taxon>Ktedonobacteria</taxon>
        <taxon>Ktedonobacterales</taxon>
        <taxon>Ktedonobacteraceae</taxon>
        <taxon>Ktedonobacter</taxon>
    </lineage>
</organism>
<dbReference type="Proteomes" id="UP000654345">
    <property type="component" value="Unassembled WGS sequence"/>
</dbReference>
<dbReference type="EMBL" id="BNJG01000003">
    <property type="protein sequence ID" value="GHO59632.1"/>
    <property type="molecule type" value="Genomic_DNA"/>
</dbReference>
<accession>A0ABQ3V3U7</accession>